<evidence type="ECO:0000256" key="3">
    <source>
        <dbReference type="ARBA" id="ARBA00022475"/>
    </source>
</evidence>
<feature type="transmembrane region" description="Helical" evidence="7">
    <location>
        <begin position="229"/>
        <end position="255"/>
    </location>
</feature>
<dbReference type="Proteomes" id="UP000198923">
    <property type="component" value="Unassembled WGS sequence"/>
</dbReference>
<evidence type="ECO:0000313" key="9">
    <source>
        <dbReference type="EMBL" id="SDG79393.1"/>
    </source>
</evidence>
<dbReference type="Pfam" id="PF19300">
    <property type="entry name" value="BPD_transp_1_N"/>
    <property type="match status" value="1"/>
</dbReference>
<feature type="transmembrane region" description="Helical" evidence="7">
    <location>
        <begin position="7"/>
        <end position="28"/>
    </location>
</feature>
<evidence type="ECO:0000256" key="7">
    <source>
        <dbReference type="RuleBase" id="RU363032"/>
    </source>
</evidence>
<dbReference type="InterPro" id="IPR035906">
    <property type="entry name" value="MetI-like_sf"/>
</dbReference>
<keyword evidence="6 7" id="KW-0472">Membrane</keyword>
<proteinExistence type="inferred from homology"/>
<dbReference type="EMBL" id="FNCN01000008">
    <property type="protein sequence ID" value="SDG79393.1"/>
    <property type="molecule type" value="Genomic_DNA"/>
</dbReference>
<feature type="transmembrane region" description="Helical" evidence="7">
    <location>
        <begin position="275"/>
        <end position="298"/>
    </location>
</feature>
<feature type="transmembrane region" description="Helical" evidence="7">
    <location>
        <begin position="97"/>
        <end position="120"/>
    </location>
</feature>
<comment type="similarity">
    <text evidence="7">Belongs to the binding-protein-dependent transport system permease family.</text>
</comment>
<evidence type="ECO:0000259" key="8">
    <source>
        <dbReference type="PROSITE" id="PS50928"/>
    </source>
</evidence>
<evidence type="ECO:0000256" key="5">
    <source>
        <dbReference type="ARBA" id="ARBA00022989"/>
    </source>
</evidence>
<dbReference type="PANTHER" id="PTHR43163:SF2">
    <property type="entry name" value="ABC TRANSPORTER PERMEASE PROTEIN"/>
    <property type="match status" value="1"/>
</dbReference>
<dbReference type="InterPro" id="IPR045621">
    <property type="entry name" value="BPD_transp_1_N"/>
</dbReference>
<sequence length="310" mass="33321">MFAVRRLIRFLVSLAVLVVASFAMIHLIPGDPIRAALGMNAPPELVAQRRADLGLDDPIPTQLLAYIKQLLSGEFGTSFISREPVGQIIVDRLPNTLALAALATVFALLVAVPLGMWAGIRTENGRNRGTEIGFTSTTGAAVAVPEFLYSIGLVVVFAVTLGWFPPAGRDGVISYVLPILSLAIGPIAMVARVARVETLRELSTDYIRLARAKRLPASRLYFRHLLPNTLTATLTIGGLLLTGLIAGSLLVEYVFAWPGLGMRMVESITMKDYPVAQAIILVYGGIVLVVNLVVDLLLAKLDPKSTIKEA</sequence>
<dbReference type="AlphaFoldDB" id="A0A1G7X5H0"/>
<keyword evidence="4 7" id="KW-0812">Transmembrane</keyword>
<dbReference type="Gene3D" id="1.10.3720.10">
    <property type="entry name" value="MetI-like"/>
    <property type="match status" value="1"/>
</dbReference>
<comment type="subcellular location">
    <subcellularLocation>
        <location evidence="1 7">Cell membrane</location>
        <topology evidence="1 7">Multi-pass membrane protein</topology>
    </subcellularLocation>
</comment>
<evidence type="ECO:0000256" key="4">
    <source>
        <dbReference type="ARBA" id="ARBA00022692"/>
    </source>
</evidence>
<feature type="transmembrane region" description="Helical" evidence="7">
    <location>
        <begin position="140"/>
        <end position="163"/>
    </location>
</feature>
<evidence type="ECO:0000256" key="2">
    <source>
        <dbReference type="ARBA" id="ARBA00022448"/>
    </source>
</evidence>
<dbReference type="GO" id="GO:0005886">
    <property type="term" value="C:plasma membrane"/>
    <property type="evidence" value="ECO:0007669"/>
    <property type="project" value="UniProtKB-SubCell"/>
</dbReference>
<name>A0A1G7X5H0_9ACTN</name>
<keyword evidence="3" id="KW-1003">Cell membrane</keyword>
<organism evidence="9 10">
    <name type="scientific">Sinosporangium album</name>
    <dbReference type="NCBI Taxonomy" id="504805"/>
    <lineage>
        <taxon>Bacteria</taxon>
        <taxon>Bacillati</taxon>
        <taxon>Actinomycetota</taxon>
        <taxon>Actinomycetes</taxon>
        <taxon>Streptosporangiales</taxon>
        <taxon>Streptosporangiaceae</taxon>
        <taxon>Sinosporangium</taxon>
    </lineage>
</organism>
<dbReference type="PANTHER" id="PTHR43163">
    <property type="entry name" value="DIPEPTIDE TRANSPORT SYSTEM PERMEASE PROTEIN DPPB-RELATED"/>
    <property type="match status" value="1"/>
</dbReference>
<protein>
    <submittedName>
        <fullName evidence="9">Peptide/nickel transport system permease protein</fullName>
    </submittedName>
</protein>
<dbReference type="Pfam" id="PF00528">
    <property type="entry name" value="BPD_transp_1"/>
    <property type="match status" value="1"/>
</dbReference>
<dbReference type="PROSITE" id="PS50928">
    <property type="entry name" value="ABC_TM1"/>
    <property type="match status" value="1"/>
</dbReference>
<feature type="domain" description="ABC transmembrane type-1" evidence="8">
    <location>
        <begin position="93"/>
        <end position="294"/>
    </location>
</feature>
<keyword evidence="2 7" id="KW-0813">Transport</keyword>
<dbReference type="STRING" id="504805.SAMN05421505_10845"/>
<dbReference type="CDD" id="cd06261">
    <property type="entry name" value="TM_PBP2"/>
    <property type="match status" value="1"/>
</dbReference>
<feature type="transmembrane region" description="Helical" evidence="7">
    <location>
        <begin position="175"/>
        <end position="194"/>
    </location>
</feature>
<gene>
    <name evidence="9" type="ORF">SAMN05421505_10845</name>
</gene>
<keyword evidence="10" id="KW-1185">Reference proteome</keyword>
<keyword evidence="5 7" id="KW-1133">Transmembrane helix</keyword>
<dbReference type="SUPFAM" id="SSF161098">
    <property type="entry name" value="MetI-like"/>
    <property type="match status" value="1"/>
</dbReference>
<dbReference type="GO" id="GO:0055085">
    <property type="term" value="P:transmembrane transport"/>
    <property type="evidence" value="ECO:0007669"/>
    <property type="project" value="InterPro"/>
</dbReference>
<accession>A0A1G7X5H0</accession>
<evidence type="ECO:0000256" key="1">
    <source>
        <dbReference type="ARBA" id="ARBA00004651"/>
    </source>
</evidence>
<evidence type="ECO:0000256" key="6">
    <source>
        <dbReference type="ARBA" id="ARBA00023136"/>
    </source>
</evidence>
<evidence type="ECO:0000313" key="10">
    <source>
        <dbReference type="Proteomes" id="UP000198923"/>
    </source>
</evidence>
<dbReference type="InterPro" id="IPR000515">
    <property type="entry name" value="MetI-like"/>
</dbReference>
<reference evidence="9 10" key="1">
    <citation type="submission" date="2016-10" db="EMBL/GenBank/DDBJ databases">
        <authorList>
            <person name="de Groot N.N."/>
        </authorList>
    </citation>
    <scope>NUCLEOTIDE SEQUENCE [LARGE SCALE GENOMIC DNA]</scope>
    <source>
        <strain evidence="9 10">CPCC 201354</strain>
    </source>
</reference>